<dbReference type="EMBL" id="JASAOG010000496">
    <property type="protein sequence ID" value="KAK0038623.1"/>
    <property type="molecule type" value="Genomic_DNA"/>
</dbReference>
<feature type="region of interest" description="Disordered" evidence="1">
    <location>
        <begin position="42"/>
        <end position="61"/>
    </location>
</feature>
<evidence type="ECO:0000313" key="2">
    <source>
        <dbReference type="EMBL" id="KAK0038623.1"/>
    </source>
</evidence>
<comment type="caution">
    <text evidence="2">The sequence shown here is derived from an EMBL/GenBank/DDBJ whole genome shotgun (WGS) entry which is preliminary data.</text>
</comment>
<sequence>MPKAMPSSTKPPAISPKPSIFSALTVISAILLKKSANPVIQRGKPTVKPMPRVGAPPPAGVRPTITRPIDIIQNGRRILGDCDFWGNIRVSRNQSLTSQKETLYHEWVHSVLSPRFGPFRQIRAQLKASAYHRSALMKAIEEAMAEKLCTASRSRFAKYSGRHCISFKGRLCDRFAINGGRRCHRKHHARRNAFQRLSERRNMEGRRQSISEEEAVEIAKQVADENDWVFAEPVLAAFHSDWFGGGGKWEIYSNAERLGAKVRVVIESPSGKVLEKGYIPR</sequence>
<name>A0AAD8AP85_BIOPF</name>
<organism evidence="2 3">
    <name type="scientific">Biomphalaria pfeifferi</name>
    <name type="common">Bloodfluke planorb</name>
    <name type="synonym">Freshwater snail</name>
    <dbReference type="NCBI Taxonomy" id="112525"/>
    <lineage>
        <taxon>Eukaryota</taxon>
        <taxon>Metazoa</taxon>
        <taxon>Spiralia</taxon>
        <taxon>Lophotrochozoa</taxon>
        <taxon>Mollusca</taxon>
        <taxon>Gastropoda</taxon>
        <taxon>Heterobranchia</taxon>
        <taxon>Euthyneura</taxon>
        <taxon>Panpulmonata</taxon>
        <taxon>Hygrophila</taxon>
        <taxon>Lymnaeoidea</taxon>
        <taxon>Planorbidae</taxon>
        <taxon>Biomphalaria</taxon>
    </lineage>
</organism>
<proteinExistence type="predicted"/>
<keyword evidence="3" id="KW-1185">Reference proteome</keyword>
<gene>
    <name evidence="2" type="ORF">Bpfe_031567</name>
</gene>
<dbReference type="AlphaFoldDB" id="A0AAD8AP85"/>
<protein>
    <submittedName>
        <fullName evidence="2">Uncharacterized protein</fullName>
    </submittedName>
</protein>
<reference evidence="2" key="1">
    <citation type="journal article" date="2023" name="PLoS Negl. Trop. Dis.">
        <title>A genome sequence for Biomphalaria pfeifferi, the major vector snail for the human-infecting parasite Schistosoma mansoni.</title>
        <authorList>
            <person name="Bu L."/>
            <person name="Lu L."/>
            <person name="Laidemitt M.R."/>
            <person name="Zhang S.M."/>
            <person name="Mutuku M."/>
            <person name="Mkoji G."/>
            <person name="Steinauer M."/>
            <person name="Loker E.S."/>
        </authorList>
    </citation>
    <scope>NUCLEOTIDE SEQUENCE</scope>
    <source>
        <strain evidence="2">KasaAsao</strain>
    </source>
</reference>
<dbReference type="Proteomes" id="UP001233172">
    <property type="component" value="Unassembled WGS sequence"/>
</dbReference>
<evidence type="ECO:0000256" key="1">
    <source>
        <dbReference type="SAM" id="MobiDB-lite"/>
    </source>
</evidence>
<evidence type="ECO:0000313" key="3">
    <source>
        <dbReference type="Proteomes" id="UP001233172"/>
    </source>
</evidence>
<reference evidence="2" key="2">
    <citation type="submission" date="2023-04" db="EMBL/GenBank/DDBJ databases">
        <authorList>
            <person name="Bu L."/>
            <person name="Lu L."/>
            <person name="Laidemitt M.R."/>
            <person name="Zhang S.M."/>
            <person name="Mutuku M."/>
            <person name="Mkoji G."/>
            <person name="Steinauer M."/>
            <person name="Loker E.S."/>
        </authorList>
    </citation>
    <scope>NUCLEOTIDE SEQUENCE</scope>
    <source>
        <strain evidence="2">KasaAsao</strain>
        <tissue evidence="2">Whole Snail</tissue>
    </source>
</reference>
<accession>A0AAD8AP85</accession>